<dbReference type="Gene3D" id="2.40.10.10">
    <property type="entry name" value="Trypsin-like serine proteases"/>
    <property type="match status" value="1"/>
</dbReference>
<dbReference type="InterPro" id="IPR036322">
    <property type="entry name" value="WD40_repeat_dom_sf"/>
</dbReference>
<dbReference type="InterPro" id="IPR009003">
    <property type="entry name" value="Peptidase_S1_PA"/>
</dbReference>
<proteinExistence type="predicted"/>
<feature type="domain" description="Peptidase S1" evidence="2">
    <location>
        <begin position="21"/>
        <end position="479"/>
    </location>
</feature>
<evidence type="ECO:0000313" key="3">
    <source>
        <dbReference type="EMBL" id="MBL3611009.1"/>
    </source>
</evidence>
<feature type="signal peptide" evidence="1">
    <location>
        <begin position="1"/>
        <end position="20"/>
    </location>
</feature>
<keyword evidence="4" id="KW-1185">Reference proteome</keyword>
<dbReference type="InterPro" id="IPR001254">
    <property type="entry name" value="Trypsin_dom"/>
</dbReference>
<comment type="caution">
    <text evidence="3">The sequence shown here is derived from an EMBL/GenBank/DDBJ whole genome shotgun (WGS) entry which is preliminary data.</text>
</comment>
<dbReference type="EMBL" id="JAESJJ010000041">
    <property type="protein sequence ID" value="MBL3611009.1"/>
    <property type="molecule type" value="Genomic_DNA"/>
</dbReference>
<reference evidence="3 4" key="1">
    <citation type="submission" date="2021-01" db="EMBL/GenBank/DDBJ databases">
        <title>Draft genomes of Rhodovulum sulfidophilum.</title>
        <authorList>
            <person name="Guzman M.S."/>
        </authorList>
    </citation>
    <scope>NUCLEOTIDE SEQUENCE [LARGE SCALE GENOMIC DNA]</scope>
    <source>
        <strain evidence="3 4">AB35</strain>
    </source>
</reference>
<accession>A0ABS1RY42</accession>
<dbReference type="PROSITE" id="PS50240">
    <property type="entry name" value="TRYPSIN_DOM"/>
    <property type="match status" value="1"/>
</dbReference>
<dbReference type="RefSeq" id="WP_202250507.1">
    <property type="nucleotide sequence ID" value="NZ_JAESJJ010000041.1"/>
</dbReference>
<dbReference type="SUPFAM" id="SSF50978">
    <property type="entry name" value="WD40 repeat-like"/>
    <property type="match status" value="1"/>
</dbReference>
<keyword evidence="1" id="KW-0732">Signal</keyword>
<dbReference type="InterPro" id="IPR033116">
    <property type="entry name" value="TRYPSIN_SER"/>
</dbReference>
<protein>
    <recommendedName>
        <fullName evidence="2">Peptidase S1 domain-containing protein</fullName>
    </recommendedName>
</protein>
<organism evidence="3 4">
    <name type="scientific">Rhodovulum sulfidophilum</name>
    <name type="common">Rhodobacter sulfidophilus</name>
    <dbReference type="NCBI Taxonomy" id="35806"/>
    <lineage>
        <taxon>Bacteria</taxon>
        <taxon>Pseudomonadati</taxon>
        <taxon>Pseudomonadota</taxon>
        <taxon>Alphaproteobacteria</taxon>
        <taxon>Rhodobacterales</taxon>
        <taxon>Paracoccaceae</taxon>
        <taxon>Rhodovulum</taxon>
    </lineage>
</organism>
<evidence type="ECO:0000313" key="4">
    <source>
        <dbReference type="Proteomes" id="UP000604473"/>
    </source>
</evidence>
<name>A0ABS1RY42_RHOSU</name>
<gene>
    <name evidence="3" type="ORF">JMM60_19895</name>
</gene>
<evidence type="ECO:0000256" key="1">
    <source>
        <dbReference type="SAM" id="SignalP"/>
    </source>
</evidence>
<dbReference type="SUPFAM" id="SSF50494">
    <property type="entry name" value="Trypsin-like serine proteases"/>
    <property type="match status" value="1"/>
</dbReference>
<evidence type="ECO:0000259" key="2">
    <source>
        <dbReference type="PROSITE" id="PS50240"/>
    </source>
</evidence>
<sequence>MRHLFFAVLACFSISSPCFAIESGEDDANTPEANATVSLSGCSGTLISPIVVITSGHCFDDTTGATNFWRPKPAGHVDFPHPCARNWQQPTRWYNLGRPVQVRFGNDSRGWSFVAQAAQYSVVGCVDVMLLRLTNPVPPTTAIPATVATRFTLGARKAEAVGWGSINLEELYARAASTSSRGWTLIGHANLVTGMAASDGFLFAATEGNSLWRRPASNVNSDWTRIGGASDVTAMAAFGGMLYAATSRNELWTRQANDDLATWQRIGHANNVVAMAAWNGKLFAATGDNGLWVREAVDREQDWRRIGSARNVLSMTAVSGELFATSREDVLWKRRADETDRDWINVDKALRVRAMTAWGGTLYGAQRRASDDSDTRSPAIIRQRASGLLRGTQDCVGLPIPAAWTGTPYRCVTLEDGAAIKGGDSGGSIFSADSDDGSRALLGVTQGGYGRYVATNFNANSGTAVGSGDVGRWIETMANPARPTVRRR</sequence>
<dbReference type="Proteomes" id="UP000604473">
    <property type="component" value="Unassembled WGS sequence"/>
</dbReference>
<dbReference type="PROSITE" id="PS00135">
    <property type="entry name" value="TRYPSIN_SER"/>
    <property type="match status" value="1"/>
</dbReference>
<dbReference type="InterPro" id="IPR043504">
    <property type="entry name" value="Peptidase_S1_PA_chymotrypsin"/>
</dbReference>
<feature type="chain" id="PRO_5046308543" description="Peptidase S1 domain-containing protein" evidence="1">
    <location>
        <begin position="21"/>
        <end position="488"/>
    </location>
</feature>